<protein>
    <recommendedName>
        <fullName evidence="5">PROP1-like PPR domain-containing protein</fullName>
    </recommendedName>
</protein>
<name>A0A803M0D4_CHEQI</name>
<dbReference type="InterPro" id="IPR050667">
    <property type="entry name" value="PPR-containing_protein"/>
</dbReference>
<dbReference type="Pfam" id="PF01535">
    <property type="entry name" value="PPR"/>
    <property type="match status" value="4"/>
</dbReference>
<feature type="compositionally biased region" description="Polar residues" evidence="4">
    <location>
        <begin position="56"/>
        <end position="65"/>
    </location>
</feature>
<feature type="compositionally biased region" description="Low complexity" evidence="4">
    <location>
        <begin position="66"/>
        <end position="79"/>
    </location>
</feature>
<dbReference type="NCBIfam" id="TIGR00756">
    <property type="entry name" value="PPR"/>
    <property type="match status" value="6"/>
</dbReference>
<accession>A0A803M0D4</accession>
<evidence type="ECO:0000313" key="7">
    <source>
        <dbReference type="Proteomes" id="UP000596660"/>
    </source>
</evidence>
<dbReference type="SUPFAM" id="SSF81901">
    <property type="entry name" value="HCP-like"/>
    <property type="match status" value="2"/>
</dbReference>
<evidence type="ECO:0000256" key="3">
    <source>
        <dbReference type="PROSITE-ProRule" id="PRU00708"/>
    </source>
</evidence>
<organism evidence="6 7">
    <name type="scientific">Chenopodium quinoa</name>
    <name type="common">Quinoa</name>
    <dbReference type="NCBI Taxonomy" id="63459"/>
    <lineage>
        <taxon>Eukaryota</taxon>
        <taxon>Viridiplantae</taxon>
        <taxon>Streptophyta</taxon>
        <taxon>Embryophyta</taxon>
        <taxon>Tracheophyta</taxon>
        <taxon>Spermatophyta</taxon>
        <taxon>Magnoliopsida</taxon>
        <taxon>eudicotyledons</taxon>
        <taxon>Gunneridae</taxon>
        <taxon>Pentapetalae</taxon>
        <taxon>Caryophyllales</taxon>
        <taxon>Chenopodiaceae</taxon>
        <taxon>Chenopodioideae</taxon>
        <taxon>Atripliceae</taxon>
        <taxon>Chenopodium</taxon>
    </lineage>
</organism>
<dbReference type="Gramene" id="AUR62021185-RA">
    <property type="protein sequence ID" value="AUR62021185-RA:cds"/>
    <property type="gene ID" value="AUR62021185"/>
</dbReference>
<evidence type="ECO:0000256" key="2">
    <source>
        <dbReference type="ARBA" id="ARBA00022737"/>
    </source>
</evidence>
<dbReference type="EnsemblPlants" id="AUR62021185-RA">
    <property type="protein sequence ID" value="AUR62021185-RA:cds"/>
    <property type="gene ID" value="AUR62021185"/>
</dbReference>
<feature type="region of interest" description="Disordered" evidence="4">
    <location>
        <begin position="56"/>
        <end position="79"/>
    </location>
</feature>
<feature type="domain" description="PROP1-like PPR" evidence="5">
    <location>
        <begin position="295"/>
        <end position="392"/>
    </location>
</feature>
<feature type="repeat" description="PPR" evidence="3">
    <location>
        <begin position="398"/>
        <end position="432"/>
    </location>
</feature>
<reference evidence="6" key="1">
    <citation type="journal article" date="2017" name="Nature">
        <title>The genome of Chenopodium quinoa.</title>
        <authorList>
            <person name="Jarvis D.E."/>
            <person name="Ho Y.S."/>
            <person name="Lightfoot D.J."/>
            <person name="Schmoeckel S.M."/>
            <person name="Li B."/>
            <person name="Borm T.J.A."/>
            <person name="Ohyanagi H."/>
            <person name="Mineta K."/>
            <person name="Michell C.T."/>
            <person name="Saber N."/>
            <person name="Kharbatia N.M."/>
            <person name="Rupper R.R."/>
            <person name="Sharp A.R."/>
            <person name="Dally N."/>
            <person name="Boughton B.A."/>
            <person name="Woo Y.H."/>
            <person name="Gao G."/>
            <person name="Schijlen E.G.W.M."/>
            <person name="Guo X."/>
            <person name="Momin A.A."/>
            <person name="Negrao S."/>
            <person name="Al-Babili S."/>
            <person name="Gehring C."/>
            <person name="Roessner U."/>
            <person name="Jung C."/>
            <person name="Murphy K."/>
            <person name="Arold S.T."/>
            <person name="Gojobori T."/>
            <person name="van der Linden C.G."/>
            <person name="van Loo E.N."/>
            <person name="Jellen E.N."/>
            <person name="Maughan P.J."/>
            <person name="Tester M."/>
        </authorList>
    </citation>
    <scope>NUCLEOTIDE SEQUENCE [LARGE SCALE GENOMIC DNA]</scope>
    <source>
        <strain evidence="6">cv. PI 614886</strain>
    </source>
</reference>
<proteinExistence type="inferred from homology"/>
<dbReference type="InterPro" id="IPR033443">
    <property type="entry name" value="PROP1-like_PPR_dom"/>
</dbReference>
<dbReference type="PANTHER" id="PTHR47939:SF13">
    <property type="entry name" value="OS03G0201400 PROTEIN"/>
    <property type="match status" value="1"/>
</dbReference>
<evidence type="ECO:0000256" key="1">
    <source>
        <dbReference type="ARBA" id="ARBA00007626"/>
    </source>
</evidence>
<dbReference type="OMA" id="INEHGHA"/>
<sequence>MVAAIGRVHWKMKSLKKSLSISSLLLQSSTTNKHFCSSSTSLTSILHSKLKTLLPFSNPQKSQEPISDSSISNDSNDLDSANLPKPFLRIRQDPETLTQSQVISALVIKQVKPMNALNYYNWVQKIPGFDSGFQAFCVLLQILADAGFNFGRKNMVELIASQKFPEDAAIVVQGLVETAERFDYCIKPSTFELLIHKYVQTRRIDDALVCFNAMVEYFGVDLKPQFANFLLRVLLKKGRLQLVEELLNKMISNGVTKDVNTPIELIKYSVVKKKFEEAEQLFRMFKDLGYVLGANLYNCVIGAVSMKPDMNAAYELLKEMRVKKYVPSASTFANVIVACVKERNMEEALRIRDEMVSCDIPVGVNVMTSLIKGYCELGDFESAWSLLKKSIEDELSFHKVTYLLLFNGYINKSDMERAMEVFNLMIKKGFYPGTITSFSLIKGLLDVQLWDEAYERLKIAVESGSINYFRYRFLMTWLCFEGKVDEARQLWDRILETESLPTVMSDQYFGSKKKRNAGNSEDMVGKKLRPNAATFTAIMWGHFKKGEVEQALKVFDEMMNRAIVCGAYTYNTIIHGLCLNGQTSEARKMLENFTAVGNFIPSFSTYNFIIEGFIKEGNMESASSVKAEMGEKGINQENMLKKDQIDMLCKSTHFDCVVRMVREKVNKGYKLEVPAYELIIRGACRRGRMKFALIFCCELLDTGLYPSQHIMNSIVEGAKGASSGFAVRTWQIRKMAEDFDGHP</sequence>
<dbReference type="Pfam" id="PF17177">
    <property type="entry name" value="PPR_long"/>
    <property type="match status" value="1"/>
</dbReference>
<evidence type="ECO:0000259" key="5">
    <source>
        <dbReference type="Pfam" id="PF17177"/>
    </source>
</evidence>
<dbReference type="AlphaFoldDB" id="A0A803M0D4"/>
<evidence type="ECO:0000313" key="6">
    <source>
        <dbReference type="EnsemblPlants" id="AUR62021185-RA:cds"/>
    </source>
</evidence>
<feature type="repeat" description="PPR" evidence="3">
    <location>
        <begin position="328"/>
        <end position="362"/>
    </location>
</feature>
<dbReference type="Gene3D" id="1.25.40.10">
    <property type="entry name" value="Tetratricopeptide repeat domain"/>
    <property type="match status" value="4"/>
</dbReference>
<comment type="similarity">
    <text evidence="1">Belongs to the PPR family. P subfamily.</text>
</comment>
<feature type="repeat" description="PPR" evidence="3">
    <location>
        <begin position="531"/>
        <end position="565"/>
    </location>
</feature>
<feature type="repeat" description="PPR" evidence="3">
    <location>
        <begin position="602"/>
        <end position="636"/>
    </location>
</feature>
<keyword evidence="2" id="KW-0677">Repeat</keyword>
<dbReference type="Pfam" id="PF13041">
    <property type="entry name" value="PPR_2"/>
    <property type="match status" value="2"/>
</dbReference>
<reference evidence="6" key="2">
    <citation type="submission" date="2021-03" db="UniProtKB">
        <authorList>
            <consortium name="EnsemblPlants"/>
        </authorList>
    </citation>
    <scope>IDENTIFICATION</scope>
</reference>
<evidence type="ECO:0000256" key="4">
    <source>
        <dbReference type="SAM" id="MobiDB-lite"/>
    </source>
</evidence>
<dbReference type="PROSITE" id="PS51375">
    <property type="entry name" value="PPR"/>
    <property type="match status" value="5"/>
</dbReference>
<feature type="repeat" description="PPR" evidence="3">
    <location>
        <begin position="566"/>
        <end position="600"/>
    </location>
</feature>
<dbReference type="InterPro" id="IPR002885">
    <property type="entry name" value="PPR_rpt"/>
</dbReference>
<keyword evidence="7" id="KW-1185">Reference proteome</keyword>
<dbReference type="InterPro" id="IPR011990">
    <property type="entry name" value="TPR-like_helical_dom_sf"/>
</dbReference>
<dbReference type="PANTHER" id="PTHR47939">
    <property type="entry name" value="MEMBRANE-ASSOCIATED SALT-INDUCIBLE PROTEIN-LIKE"/>
    <property type="match status" value="1"/>
</dbReference>
<dbReference type="Proteomes" id="UP000596660">
    <property type="component" value="Unplaced"/>
</dbReference>